<evidence type="ECO:0000313" key="2">
    <source>
        <dbReference type="EMBL" id="QDT99994.1"/>
    </source>
</evidence>
<organism evidence="2 3">
    <name type="scientific">Gimesia aquarii</name>
    <dbReference type="NCBI Taxonomy" id="2527964"/>
    <lineage>
        <taxon>Bacteria</taxon>
        <taxon>Pseudomonadati</taxon>
        <taxon>Planctomycetota</taxon>
        <taxon>Planctomycetia</taxon>
        <taxon>Planctomycetales</taxon>
        <taxon>Planctomycetaceae</taxon>
        <taxon>Gimesia</taxon>
    </lineage>
</organism>
<dbReference type="KEGG" id="gaw:V144x_55080"/>
<dbReference type="AlphaFoldDB" id="A0A517W412"/>
<dbReference type="InterPro" id="IPR032710">
    <property type="entry name" value="NTF2-like_dom_sf"/>
</dbReference>
<gene>
    <name evidence="2" type="ORF">V144x_55080</name>
</gene>
<dbReference type="Pfam" id="PF12680">
    <property type="entry name" value="SnoaL_2"/>
    <property type="match status" value="1"/>
</dbReference>
<dbReference type="SUPFAM" id="SSF54427">
    <property type="entry name" value="NTF2-like"/>
    <property type="match status" value="1"/>
</dbReference>
<name>A0A517W412_9PLAN</name>
<evidence type="ECO:0000313" key="3">
    <source>
        <dbReference type="Proteomes" id="UP000318704"/>
    </source>
</evidence>
<dbReference type="Proteomes" id="UP000318704">
    <property type="component" value="Chromosome"/>
</dbReference>
<sequence length="123" mass="13921">MTEEHPNVTLLKRFDPRNVIGTADVFAEDAVWHFFNPLLPDIQGDYVGRSGLQTFFEKMAKLTDGTFKVTPVSVTPVGDELLVMQTKNTMILEEEQIATDVVLVWRIVDGHIVEVWDIPSVYS</sequence>
<evidence type="ECO:0000259" key="1">
    <source>
        <dbReference type="Pfam" id="PF12680"/>
    </source>
</evidence>
<protein>
    <submittedName>
        <fullName evidence="2">SnoaL-like domain protein</fullName>
    </submittedName>
</protein>
<dbReference type="InterPro" id="IPR037401">
    <property type="entry name" value="SnoaL-like"/>
</dbReference>
<accession>A0A517W412</accession>
<feature type="domain" description="SnoaL-like" evidence="1">
    <location>
        <begin position="12"/>
        <end position="115"/>
    </location>
</feature>
<proteinExistence type="predicted"/>
<dbReference type="RefSeq" id="WP_144989971.1">
    <property type="nucleotide sequence ID" value="NZ_CP037920.1"/>
</dbReference>
<reference evidence="2 3" key="1">
    <citation type="submission" date="2019-03" db="EMBL/GenBank/DDBJ databases">
        <title>Deep-cultivation of Planctomycetes and their phenomic and genomic characterization uncovers novel biology.</title>
        <authorList>
            <person name="Wiegand S."/>
            <person name="Jogler M."/>
            <person name="Boedeker C."/>
            <person name="Pinto D."/>
            <person name="Vollmers J."/>
            <person name="Rivas-Marin E."/>
            <person name="Kohn T."/>
            <person name="Peeters S.H."/>
            <person name="Heuer A."/>
            <person name="Rast P."/>
            <person name="Oberbeckmann S."/>
            <person name="Bunk B."/>
            <person name="Jeske O."/>
            <person name="Meyerdierks A."/>
            <person name="Storesund J.E."/>
            <person name="Kallscheuer N."/>
            <person name="Luecker S."/>
            <person name="Lage O.M."/>
            <person name="Pohl T."/>
            <person name="Merkel B.J."/>
            <person name="Hornburger P."/>
            <person name="Mueller R.-W."/>
            <person name="Bruemmer F."/>
            <person name="Labrenz M."/>
            <person name="Spormann A.M."/>
            <person name="Op den Camp H."/>
            <person name="Overmann J."/>
            <person name="Amann R."/>
            <person name="Jetten M.S.M."/>
            <person name="Mascher T."/>
            <person name="Medema M.H."/>
            <person name="Devos D.P."/>
            <person name="Kaster A.-K."/>
            <person name="Ovreas L."/>
            <person name="Rohde M."/>
            <person name="Galperin M.Y."/>
            <person name="Jogler C."/>
        </authorList>
    </citation>
    <scope>NUCLEOTIDE SEQUENCE [LARGE SCALE GENOMIC DNA]</scope>
    <source>
        <strain evidence="2 3">V144</strain>
    </source>
</reference>
<dbReference type="Gene3D" id="3.10.450.50">
    <property type="match status" value="1"/>
</dbReference>
<dbReference type="EMBL" id="CP037920">
    <property type="protein sequence ID" value="QDT99994.1"/>
    <property type="molecule type" value="Genomic_DNA"/>
</dbReference>